<dbReference type="InterPro" id="IPR035965">
    <property type="entry name" value="PAS-like_dom_sf"/>
</dbReference>
<evidence type="ECO:0000256" key="2">
    <source>
        <dbReference type="ARBA" id="ARBA00001968"/>
    </source>
</evidence>
<dbReference type="GO" id="GO:0000155">
    <property type="term" value="F:phosphorelay sensor kinase activity"/>
    <property type="evidence" value="ECO:0007669"/>
    <property type="project" value="InterPro"/>
</dbReference>
<dbReference type="Pfam" id="PF02518">
    <property type="entry name" value="HATPase_c"/>
    <property type="match status" value="1"/>
</dbReference>
<evidence type="ECO:0000313" key="15">
    <source>
        <dbReference type="Proteomes" id="UP000627984"/>
    </source>
</evidence>
<dbReference type="PROSITE" id="PS50109">
    <property type="entry name" value="HIS_KIN"/>
    <property type="match status" value="1"/>
</dbReference>
<dbReference type="SMART" id="SM00388">
    <property type="entry name" value="HisKA"/>
    <property type="match status" value="1"/>
</dbReference>
<dbReference type="Proteomes" id="UP000627984">
    <property type="component" value="Unassembled WGS sequence"/>
</dbReference>
<evidence type="ECO:0000256" key="7">
    <source>
        <dbReference type="ARBA" id="ARBA00022777"/>
    </source>
</evidence>
<dbReference type="FunFam" id="3.30.565.10:FF:000006">
    <property type="entry name" value="Sensor histidine kinase WalK"/>
    <property type="match status" value="1"/>
</dbReference>
<dbReference type="InterPro" id="IPR003661">
    <property type="entry name" value="HisK_dim/P_dom"/>
</dbReference>
<dbReference type="FunFam" id="1.10.287.130:FF:000001">
    <property type="entry name" value="Two-component sensor histidine kinase"/>
    <property type="match status" value="1"/>
</dbReference>
<feature type="domain" description="PAS" evidence="12">
    <location>
        <begin position="182"/>
        <end position="253"/>
    </location>
</feature>
<dbReference type="PRINTS" id="PR00344">
    <property type="entry name" value="BCTRLSENSOR"/>
</dbReference>
<dbReference type="InterPro" id="IPR029016">
    <property type="entry name" value="GAF-like_dom_sf"/>
</dbReference>
<evidence type="ECO:0000256" key="5">
    <source>
        <dbReference type="ARBA" id="ARBA00022553"/>
    </source>
</evidence>
<comment type="catalytic activity">
    <reaction evidence="1">
        <text>ATP + protein L-histidine = ADP + protein N-phospho-L-histidine.</text>
        <dbReference type="EC" id="2.7.13.3"/>
    </reaction>
</comment>
<keyword evidence="7" id="KW-0418">Kinase</keyword>
<dbReference type="GO" id="GO:0006355">
    <property type="term" value="P:regulation of DNA-templated transcription"/>
    <property type="evidence" value="ECO:0007669"/>
    <property type="project" value="InterPro"/>
</dbReference>
<evidence type="ECO:0000256" key="8">
    <source>
        <dbReference type="ARBA" id="ARBA00023012"/>
    </source>
</evidence>
<evidence type="ECO:0000256" key="10">
    <source>
        <dbReference type="SAM" id="Coils"/>
    </source>
</evidence>
<proteinExistence type="predicted"/>
<comment type="subcellular location">
    <subcellularLocation>
        <location evidence="3">Cell membrane</location>
    </subcellularLocation>
</comment>
<dbReference type="SMART" id="SM00387">
    <property type="entry name" value="HATPase_c"/>
    <property type="match status" value="1"/>
</dbReference>
<evidence type="ECO:0000256" key="1">
    <source>
        <dbReference type="ARBA" id="ARBA00000085"/>
    </source>
</evidence>
<dbReference type="InterPro" id="IPR004358">
    <property type="entry name" value="Sig_transdc_His_kin-like_C"/>
</dbReference>
<evidence type="ECO:0000256" key="6">
    <source>
        <dbReference type="ARBA" id="ARBA00022679"/>
    </source>
</evidence>
<protein>
    <recommendedName>
        <fullName evidence="4">histidine kinase</fullName>
        <ecNumber evidence="4">2.7.13.3</ecNumber>
    </recommendedName>
</protein>
<reference evidence="14" key="1">
    <citation type="journal article" date="2014" name="Int. J. Syst. Evol. Microbiol.">
        <title>Complete genome sequence of Corynebacterium casei LMG S-19264T (=DSM 44701T), isolated from a smear-ripened cheese.</title>
        <authorList>
            <consortium name="US DOE Joint Genome Institute (JGI-PGF)"/>
            <person name="Walter F."/>
            <person name="Albersmeier A."/>
            <person name="Kalinowski J."/>
            <person name="Ruckert C."/>
        </authorList>
    </citation>
    <scope>NUCLEOTIDE SEQUENCE</scope>
    <source>
        <strain evidence="14">JCM 3093</strain>
    </source>
</reference>
<dbReference type="PROSITE" id="PS50112">
    <property type="entry name" value="PAS"/>
    <property type="match status" value="1"/>
</dbReference>
<dbReference type="NCBIfam" id="TIGR00229">
    <property type="entry name" value="sensory_box"/>
    <property type="match status" value="1"/>
</dbReference>
<dbReference type="CDD" id="cd00075">
    <property type="entry name" value="HATPase"/>
    <property type="match status" value="1"/>
</dbReference>
<dbReference type="CDD" id="cd00130">
    <property type="entry name" value="PAS"/>
    <property type="match status" value="1"/>
</dbReference>
<dbReference type="Gene3D" id="3.30.450.20">
    <property type="entry name" value="PAS domain"/>
    <property type="match status" value="1"/>
</dbReference>
<dbReference type="RefSeq" id="WP_191896128.1">
    <property type="nucleotide sequence ID" value="NZ_BMQD01000012.1"/>
</dbReference>
<feature type="domain" description="Histidine kinase" evidence="11">
    <location>
        <begin position="335"/>
        <end position="554"/>
    </location>
</feature>
<keyword evidence="5" id="KW-0597">Phosphoprotein</keyword>
<reference evidence="14" key="2">
    <citation type="submission" date="2022-09" db="EMBL/GenBank/DDBJ databases">
        <authorList>
            <person name="Sun Q."/>
            <person name="Ohkuma M."/>
        </authorList>
    </citation>
    <scope>NUCLEOTIDE SEQUENCE</scope>
    <source>
        <strain evidence="14">JCM 3093</strain>
    </source>
</reference>
<dbReference type="EC" id="2.7.13.3" evidence="4"/>
<evidence type="ECO:0000256" key="3">
    <source>
        <dbReference type="ARBA" id="ARBA00004236"/>
    </source>
</evidence>
<gene>
    <name evidence="14" type="ORF">GCM10010126_40520</name>
</gene>
<dbReference type="SMART" id="SM00091">
    <property type="entry name" value="PAS"/>
    <property type="match status" value="1"/>
</dbReference>
<dbReference type="InterPro" id="IPR013767">
    <property type="entry name" value="PAS_fold"/>
</dbReference>
<dbReference type="InterPro" id="IPR000700">
    <property type="entry name" value="PAS-assoc_C"/>
</dbReference>
<evidence type="ECO:0000259" key="11">
    <source>
        <dbReference type="PROSITE" id="PS50109"/>
    </source>
</evidence>
<dbReference type="SUPFAM" id="SSF55874">
    <property type="entry name" value="ATPase domain of HSP90 chaperone/DNA topoisomerase II/histidine kinase"/>
    <property type="match status" value="1"/>
</dbReference>
<dbReference type="Pfam" id="PF13185">
    <property type="entry name" value="GAF_2"/>
    <property type="match status" value="1"/>
</dbReference>
<evidence type="ECO:0000313" key="14">
    <source>
        <dbReference type="EMBL" id="GGK77129.1"/>
    </source>
</evidence>
<dbReference type="GO" id="GO:0005886">
    <property type="term" value="C:plasma membrane"/>
    <property type="evidence" value="ECO:0007669"/>
    <property type="project" value="UniProtKB-SubCell"/>
</dbReference>
<dbReference type="InterPro" id="IPR000014">
    <property type="entry name" value="PAS"/>
</dbReference>
<dbReference type="Gene3D" id="3.30.565.10">
    <property type="entry name" value="Histidine kinase-like ATPase, C-terminal domain"/>
    <property type="match status" value="1"/>
</dbReference>
<keyword evidence="9" id="KW-0472">Membrane</keyword>
<organism evidence="14 15">
    <name type="scientific">Planomonospora parontospora</name>
    <dbReference type="NCBI Taxonomy" id="58119"/>
    <lineage>
        <taxon>Bacteria</taxon>
        <taxon>Bacillati</taxon>
        <taxon>Actinomycetota</taxon>
        <taxon>Actinomycetes</taxon>
        <taxon>Streptosporangiales</taxon>
        <taxon>Streptosporangiaceae</taxon>
        <taxon>Planomonospora</taxon>
    </lineage>
</organism>
<dbReference type="CDD" id="cd00082">
    <property type="entry name" value="HisKA"/>
    <property type="match status" value="1"/>
</dbReference>
<name>A0AA37BIF1_9ACTN</name>
<dbReference type="InterPro" id="IPR003594">
    <property type="entry name" value="HATPase_dom"/>
</dbReference>
<feature type="domain" description="PAC" evidence="13">
    <location>
        <begin position="260"/>
        <end position="310"/>
    </location>
</feature>
<dbReference type="Gene3D" id="1.10.287.130">
    <property type="match status" value="1"/>
</dbReference>
<keyword evidence="10" id="KW-0175">Coiled coil</keyword>
<dbReference type="PROSITE" id="PS50113">
    <property type="entry name" value="PAC"/>
    <property type="match status" value="1"/>
</dbReference>
<dbReference type="InterPro" id="IPR036890">
    <property type="entry name" value="HATPase_C_sf"/>
</dbReference>
<feature type="coiled-coil region" evidence="10">
    <location>
        <begin position="295"/>
        <end position="325"/>
    </location>
</feature>
<sequence length="557" mass="60183">MPDTDREKALVELLDSTTDSVRAADELEPAARAALEAVCKLTGWPLGHLCVPAGSRDEFVSSGIWVGTAEEFPGLREVTARTVFTSGAGIVGRVAATGEPVWSHDVNRDPNFVRAHQGADLGVGAAFAFPVMAADGVVAVLEFFSTRTVPPDAPLMRVMANLGHQLGRVVDRRRAREALEASRARTEQMIETSVEAFIAMDSAGRIIGWNAAAEHMFGIPCGEALGRILADTIIPPRYRAAHRDGLNRFLTTGRPKVLNRRFEITAQRPDGTEFPIELAIWPIRDQDQWLFNAFLHDITDRRRAEEALRAAYEQEQATVTRLKELDQAKNDFIATVSHELRTPLTAISGYLEMLLEGDAGPVPASQQRMLNAMAGGAARLHHLVEELLTANTIDTGKLLITPEPVHVRAVIDRALQSTAELTQRHRHTIDVHLDDDVGHIHADRAHLADALRALLSNAIKASPPGATVTVHASTAGRTTSISVTDTGVGIPAEELPLVFDRFYRTRLAAEQAVQGIGLGLTIARSIAEAHGGIITATSTLGEGSTFTLTLPTTPQAP</sequence>
<dbReference type="InterPro" id="IPR005467">
    <property type="entry name" value="His_kinase_dom"/>
</dbReference>
<accession>A0AA37BIF1</accession>
<keyword evidence="6" id="KW-0808">Transferase</keyword>
<keyword evidence="8" id="KW-0902">Two-component regulatory system</keyword>
<comment type="cofactor">
    <cofactor evidence="2">
        <name>a divalent metal cation</name>
        <dbReference type="ChEBI" id="CHEBI:60240"/>
    </cofactor>
</comment>
<dbReference type="InterPro" id="IPR003018">
    <property type="entry name" value="GAF"/>
</dbReference>
<dbReference type="GO" id="GO:0005509">
    <property type="term" value="F:calcium ion binding"/>
    <property type="evidence" value="ECO:0007669"/>
    <property type="project" value="UniProtKB-ARBA"/>
</dbReference>
<evidence type="ECO:0000259" key="12">
    <source>
        <dbReference type="PROSITE" id="PS50112"/>
    </source>
</evidence>
<dbReference type="SUPFAM" id="SSF47384">
    <property type="entry name" value="Homodimeric domain of signal transducing histidine kinase"/>
    <property type="match status" value="1"/>
</dbReference>
<dbReference type="EMBL" id="BMQD01000012">
    <property type="protein sequence ID" value="GGK77129.1"/>
    <property type="molecule type" value="Genomic_DNA"/>
</dbReference>
<dbReference type="PANTHER" id="PTHR43047:SF72">
    <property type="entry name" value="OSMOSENSING HISTIDINE PROTEIN KINASE SLN1"/>
    <property type="match status" value="1"/>
</dbReference>
<dbReference type="AlphaFoldDB" id="A0AA37BIF1"/>
<evidence type="ECO:0000256" key="9">
    <source>
        <dbReference type="ARBA" id="ARBA00023136"/>
    </source>
</evidence>
<evidence type="ECO:0000259" key="13">
    <source>
        <dbReference type="PROSITE" id="PS50113"/>
    </source>
</evidence>
<dbReference type="Pfam" id="PF00512">
    <property type="entry name" value="HisKA"/>
    <property type="match status" value="1"/>
</dbReference>
<dbReference type="SMART" id="SM00065">
    <property type="entry name" value="GAF"/>
    <property type="match status" value="1"/>
</dbReference>
<comment type="caution">
    <text evidence="14">The sequence shown here is derived from an EMBL/GenBank/DDBJ whole genome shotgun (WGS) entry which is preliminary data.</text>
</comment>
<dbReference type="InterPro" id="IPR036097">
    <property type="entry name" value="HisK_dim/P_sf"/>
</dbReference>
<dbReference type="Gene3D" id="3.30.450.40">
    <property type="match status" value="1"/>
</dbReference>
<evidence type="ECO:0000256" key="4">
    <source>
        <dbReference type="ARBA" id="ARBA00012438"/>
    </source>
</evidence>
<dbReference type="SUPFAM" id="SSF55785">
    <property type="entry name" value="PYP-like sensor domain (PAS domain)"/>
    <property type="match status" value="1"/>
</dbReference>
<dbReference type="SUPFAM" id="SSF55781">
    <property type="entry name" value="GAF domain-like"/>
    <property type="match status" value="1"/>
</dbReference>
<dbReference type="PANTHER" id="PTHR43047">
    <property type="entry name" value="TWO-COMPONENT HISTIDINE PROTEIN KINASE"/>
    <property type="match status" value="1"/>
</dbReference>
<dbReference type="GO" id="GO:0009927">
    <property type="term" value="F:histidine phosphotransfer kinase activity"/>
    <property type="evidence" value="ECO:0007669"/>
    <property type="project" value="TreeGrafter"/>
</dbReference>
<dbReference type="Pfam" id="PF00989">
    <property type="entry name" value="PAS"/>
    <property type="match status" value="1"/>
</dbReference>